<dbReference type="AlphaFoldDB" id="A0A8H8CTV5"/>
<gene>
    <name evidence="2" type="ORF">I7I52_12097</name>
</gene>
<evidence type="ECO:0000256" key="1">
    <source>
        <dbReference type="SAM" id="MobiDB-lite"/>
    </source>
</evidence>
<accession>A0A8H8CTV5</accession>
<dbReference type="OrthoDB" id="2126698at2759"/>
<protein>
    <submittedName>
        <fullName evidence="2">Uncharacterized protein</fullName>
    </submittedName>
</protein>
<name>A0A8H8CTV5_AJECA</name>
<organism evidence="2 3">
    <name type="scientific">Ajellomyces capsulatus</name>
    <name type="common">Darling's disease fungus</name>
    <name type="synonym">Histoplasma capsulatum</name>
    <dbReference type="NCBI Taxonomy" id="5037"/>
    <lineage>
        <taxon>Eukaryota</taxon>
        <taxon>Fungi</taxon>
        <taxon>Dikarya</taxon>
        <taxon>Ascomycota</taxon>
        <taxon>Pezizomycotina</taxon>
        <taxon>Eurotiomycetes</taxon>
        <taxon>Eurotiomycetidae</taxon>
        <taxon>Onygenales</taxon>
        <taxon>Ajellomycetaceae</taxon>
        <taxon>Histoplasma</taxon>
    </lineage>
</organism>
<dbReference type="Proteomes" id="UP000670092">
    <property type="component" value="Unassembled WGS sequence"/>
</dbReference>
<comment type="caution">
    <text evidence="2">The sequence shown here is derived from an EMBL/GenBank/DDBJ whole genome shotgun (WGS) entry which is preliminary data.</text>
</comment>
<feature type="region of interest" description="Disordered" evidence="1">
    <location>
        <begin position="1"/>
        <end position="24"/>
    </location>
</feature>
<dbReference type="EMBL" id="JAEVHI010000006">
    <property type="protein sequence ID" value="KAG5288573.1"/>
    <property type="molecule type" value="Genomic_DNA"/>
</dbReference>
<proteinExistence type="predicted"/>
<evidence type="ECO:0000313" key="2">
    <source>
        <dbReference type="EMBL" id="KAG5288573.1"/>
    </source>
</evidence>
<evidence type="ECO:0000313" key="3">
    <source>
        <dbReference type="Proteomes" id="UP000670092"/>
    </source>
</evidence>
<sequence length="60" mass="6569">MTVNSSTNTNADDRISSNIEHQNPTEYTTLLPKVADATAYQVMMRDRFSTCKMKVGGGGN</sequence>
<dbReference type="VEuPathDB" id="FungiDB:I7I52_12097"/>
<reference evidence="2 3" key="1">
    <citation type="submission" date="2021-01" db="EMBL/GenBank/DDBJ databases">
        <title>Chromosome-level genome assembly of a human fungal pathogen reveals clustering of transcriptionally co-regulated genes.</title>
        <authorList>
            <person name="Voorhies M."/>
            <person name="Cohen S."/>
            <person name="Shea T.P."/>
            <person name="Petrus S."/>
            <person name="Munoz J.F."/>
            <person name="Poplawski S."/>
            <person name="Goldman W.E."/>
            <person name="Michael T."/>
            <person name="Cuomo C.A."/>
            <person name="Sil A."/>
            <person name="Beyhan S."/>
        </authorList>
    </citation>
    <scope>NUCLEOTIDE SEQUENCE [LARGE SCALE GENOMIC DNA]</scope>
    <source>
        <strain evidence="2 3">G184AR</strain>
    </source>
</reference>